<dbReference type="EMBL" id="SNWM01000002">
    <property type="protein sequence ID" value="TDO22507.1"/>
    <property type="molecule type" value="Genomic_DNA"/>
</dbReference>
<evidence type="ECO:0000256" key="1">
    <source>
        <dbReference type="ARBA" id="ARBA00000085"/>
    </source>
</evidence>
<keyword evidence="4" id="KW-0808">Transferase</keyword>
<evidence type="ECO:0000256" key="2">
    <source>
        <dbReference type="ARBA" id="ARBA00012438"/>
    </source>
</evidence>
<keyword evidence="7" id="KW-0067">ATP-binding</keyword>
<proteinExistence type="predicted"/>
<keyword evidence="9" id="KW-0812">Transmembrane</keyword>
<gene>
    <name evidence="11" type="ORF">CLV32_1482</name>
</gene>
<dbReference type="InterPro" id="IPR011712">
    <property type="entry name" value="Sig_transdc_His_kin_sub3_dim/P"/>
</dbReference>
<evidence type="ECO:0000256" key="6">
    <source>
        <dbReference type="ARBA" id="ARBA00022777"/>
    </source>
</evidence>
<evidence type="ECO:0000256" key="3">
    <source>
        <dbReference type="ARBA" id="ARBA00022553"/>
    </source>
</evidence>
<dbReference type="Pfam" id="PF02518">
    <property type="entry name" value="HATPase_c"/>
    <property type="match status" value="1"/>
</dbReference>
<dbReference type="CDD" id="cd16917">
    <property type="entry name" value="HATPase_UhpB-NarQ-NarX-like"/>
    <property type="match status" value="1"/>
</dbReference>
<sequence>MNALKVLPYLLLFLLLLIGCDTKSPDLGKELYQQMKYNGFPFLVFGIICVSSYIYFLKQKRTQFNKRNKQVSWFTEKLFENSEKERKRIAADLHDGVTHELLALKSGLQDKPELKIQVDRIINEIRSVCRDLHPVLFKKVGLLLSLEQMTERMIHVHGLQLIIDSDYGESLPTGVELQIYRILQEALSNTIKYADALHARIEIKEHPNKLSVLIEDDGKGFNVEHQLQQGDAFGLHNILERSKVCGGEARITSSPKGTKINIQIPKTHG</sequence>
<dbReference type="Pfam" id="PF07730">
    <property type="entry name" value="HisKA_3"/>
    <property type="match status" value="1"/>
</dbReference>
<dbReference type="InterPro" id="IPR005467">
    <property type="entry name" value="His_kinase_dom"/>
</dbReference>
<feature type="transmembrane region" description="Helical" evidence="9">
    <location>
        <begin position="38"/>
        <end position="57"/>
    </location>
</feature>
<evidence type="ECO:0000256" key="8">
    <source>
        <dbReference type="ARBA" id="ARBA00023012"/>
    </source>
</evidence>
<keyword evidence="6 11" id="KW-0418">Kinase</keyword>
<dbReference type="RefSeq" id="WP_133553918.1">
    <property type="nucleotide sequence ID" value="NZ_SNWM01000002.1"/>
</dbReference>
<dbReference type="GO" id="GO:0016020">
    <property type="term" value="C:membrane"/>
    <property type="evidence" value="ECO:0007669"/>
    <property type="project" value="InterPro"/>
</dbReference>
<keyword evidence="5" id="KW-0547">Nucleotide-binding</keyword>
<dbReference type="SMART" id="SM00387">
    <property type="entry name" value="HATPase_c"/>
    <property type="match status" value="1"/>
</dbReference>
<dbReference type="Gene3D" id="3.30.565.10">
    <property type="entry name" value="Histidine kinase-like ATPase, C-terminal domain"/>
    <property type="match status" value="1"/>
</dbReference>
<dbReference type="OrthoDB" id="5401121at2"/>
<evidence type="ECO:0000313" key="11">
    <source>
        <dbReference type="EMBL" id="TDO22507.1"/>
    </source>
</evidence>
<keyword evidence="8" id="KW-0902">Two-component regulatory system</keyword>
<dbReference type="Gene3D" id="1.20.5.1930">
    <property type="match status" value="1"/>
</dbReference>
<organism evidence="11 12">
    <name type="scientific">Pedobacter duraquae</name>
    <dbReference type="NCBI Taxonomy" id="425511"/>
    <lineage>
        <taxon>Bacteria</taxon>
        <taxon>Pseudomonadati</taxon>
        <taxon>Bacteroidota</taxon>
        <taxon>Sphingobacteriia</taxon>
        <taxon>Sphingobacteriales</taxon>
        <taxon>Sphingobacteriaceae</taxon>
        <taxon>Pedobacter</taxon>
    </lineage>
</organism>
<keyword evidence="12" id="KW-1185">Reference proteome</keyword>
<dbReference type="AlphaFoldDB" id="A0A4R6IKD5"/>
<comment type="catalytic activity">
    <reaction evidence="1">
        <text>ATP + protein L-histidine = ADP + protein N-phospho-L-histidine.</text>
        <dbReference type="EC" id="2.7.13.3"/>
    </reaction>
</comment>
<evidence type="ECO:0000313" key="12">
    <source>
        <dbReference type="Proteomes" id="UP000295499"/>
    </source>
</evidence>
<feature type="domain" description="Histidine kinase" evidence="10">
    <location>
        <begin position="117"/>
        <end position="268"/>
    </location>
</feature>
<keyword evidence="3" id="KW-0597">Phosphoprotein</keyword>
<name>A0A4R6IKD5_9SPHI</name>
<protein>
    <recommendedName>
        <fullName evidence="2">histidine kinase</fullName>
        <ecNumber evidence="2">2.7.13.3</ecNumber>
    </recommendedName>
</protein>
<evidence type="ECO:0000256" key="7">
    <source>
        <dbReference type="ARBA" id="ARBA00022840"/>
    </source>
</evidence>
<keyword evidence="9" id="KW-0472">Membrane</keyword>
<dbReference type="GO" id="GO:0005524">
    <property type="term" value="F:ATP binding"/>
    <property type="evidence" value="ECO:0007669"/>
    <property type="project" value="UniProtKB-KW"/>
</dbReference>
<reference evidence="11 12" key="1">
    <citation type="submission" date="2019-03" db="EMBL/GenBank/DDBJ databases">
        <title>Genomic Encyclopedia of Archaeal and Bacterial Type Strains, Phase II (KMG-II): from individual species to whole genera.</title>
        <authorList>
            <person name="Goeker M."/>
        </authorList>
    </citation>
    <scope>NUCLEOTIDE SEQUENCE [LARGE SCALE GENOMIC DNA]</scope>
    <source>
        <strain evidence="11 12">DSM 19034</strain>
    </source>
</reference>
<dbReference type="PANTHER" id="PTHR24421">
    <property type="entry name" value="NITRATE/NITRITE SENSOR PROTEIN NARX-RELATED"/>
    <property type="match status" value="1"/>
</dbReference>
<dbReference type="PROSITE" id="PS50109">
    <property type="entry name" value="HIS_KIN"/>
    <property type="match status" value="1"/>
</dbReference>
<evidence type="ECO:0000259" key="10">
    <source>
        <dbReference type="PROSITE" id="PS50109"/>
    </source>
</evidence>
<dbReference type="EC" id="2.7.13.3" evidence="2"/>
<dbReference type="PANTHER" id="PTHR24421:SF10">
    <property type="entry name" value="NITRATE_NITRITE SENSOR PROTEIN NARQ"/>
    <property type="match status" value="1"/>
</dbReference>
<comment type="caution">
    <text evidence="11">The sequence shown here is derived from an EMBL/GenBank/DDBJ whole genome shotgun (WGS) entry which is preliminary data.</text>
</comment>
<dbReference type="GO" id="GO:0000155">
    <property type="term" value="F:phosphorelay sensor kinase activity"/>
    <property type="evidence" value="ECO:0007669"/>
    <property type="project" value="InterPro"/>
</dbReference>
<dbReference type="SUPFAM" id="SSF55874">
    <property type="entry name" value="ATPase domain of HSP90 chaperone/DNA topoisomerase II/histidine kinase"/>
    <property type="match status" value="1"/>
</dbReference>
<dbReference type="PROSITE" id="PS51257">
    <property type="entry name" value="PROKAR_LIPOPROTEIN"/>
    <property type="match status" value="1"/>
</dbReference>
<dbReference type="InterPro" id="IPR036890">
    <property type="entry name" value="HATPase_C_sf"/>
</dbReference>
<evidence type="ECO:0000256" key="4">
    <source>
        <dbReference type="ARBA" id="ARBA00022679"/>
    </source>
</evidence>
<accession>A0A4R6IKD5</accession>
<dbReference type="GO" id="GO:0046983">
    <property type="term" value="F:protein dimerization activity"/>
    <property type="evidence" value="ECO:0007669"/>
    <property type="project" value="InterPro"/>
</dbReference>
<dbReference type="InterPro" id="IPR050482">
    <property type="entry name" value="Sensor_HK_TwoCompSys"/>
</dbReference>
<evidence type="ECO:0000256" key="5">
    <source>
        <dbReference type="ARBA" id="ARBA00022741"/>
    </source>
</evidence>
<evidence type="ECO:0000256" key="9">
    <source>
        <dbReference type="SAM" id="Phobius"/>
    </source>
</evidence>
<dbReference type="InterPro" id="IPR003594">
    <property type="entry name" value="HATPase_dom"/>
</dbReference>
<dbReference type="Proteomes" id="UP000295499">
    <property type="component" value="Unassembled WGS sequence"/>
</dbReference>
<keyword evidence="9" id="KW-1133">Transmembrane helix</keyword>